<gene>
    <name evidence="8 13" type="primary">proC</name>
    <name evidence="13" type="ORF">G3N55_08070</name>
</gene>
<evidence type="ECO:0000256" key="7">
    <source>
        <dbReference type="ARBA" id="ARBA00023002"/>
    </source>
</evidence>
<dbReference type="PANTHER" id="PTHR11645">
    <property type="entry name" value="PYRROLINE-5-CARBOXYLATE REDUCTASE"/>
    <property type="match status" value="1"/>
</dbReference>
<comment type="caution">
    <text evidence="13">The sequence shown here is derived from an EMBL/GenBank/DDBJ whole genome shotgun (WGS) entry which is preliminary data.</text>
</comment>
<dbReference type="InterPro" id="IPR028939">
    <property type="entry name" value="P5C_Rdtase_cat_N"/>
</dbReference>
<evidence type="ECO:0000313" key="14">
    <source>
        <dbReference type="Proteomes" id="UP000469346"/>
    </source>
</evidence>
<accession>A0A6N9TTN4</accession>
<dbReference type="Proteomes" id="UP000469346">
    <property type="component" value="Unassembled WGS sequence"/>
</dbReference>
<dbReference type="FunFam" id="1.10.3730.10:FF:000001">
    <property type="entry name" value="Pyrroline-5-carboxylate reductase"/>
    <property type="match status" value="1"/>
</dbReference>
<keyword evidence="5 8" id="KW-0641">Proline biosynthesis</keyword>
<dbReference type="GO" id="GO:0005737">
    <property type="term" value="C:cytoplasm"/>
    <property type="evidence" value="ECO:0007669"/>
    <property type="project" value="UniProtKB-SubCell"/>
</dbReference>
<evidence type="ECO:0000256" key="3">
    <source>
        <dbReference type="ARBA" id="ARBA00022490"/>
    </source>
</evidence>
<dbReference type="EMBL" id="JAAGRR010000086">
    <property type="protein sequence ID" value="NDY42797.1"/>
    <property type="molecule type" value="Genomic_DNA"/>
</dbReference>
<protein>
    <recommendedName>
        <fullName evidence="8 9">Pyrroline-5-carboxylate reductase</fullName>
        <shortName evidence="8">P5C reductase</shortName>
        <shortName evidence="8">P5CR</shortName>
        <ecNumber evidence="8 9">1.5.1.2</ecNumber>
    </recommendedName>
    <alternativeName>
        <fullName evidence="8">PCA reductase</fullName>
    </alternativeName>
</protein>
<evidence type="ECO:0000256" key="9">
    <source>
        <dbReference type="NCBIfam" id="TIGR00112"/>
    </source>
</evidence>
<feature type="domain" description="Pyrroline-5-carboxylate reductase catalytic N-terminal" evidence="11">
    <location>
        <begin position="10"/>
        <end position="104"/>
    </location>
</feature>
<dbReference type="Pfam" id="PF14748">
    <property type="entry name" value="P5CR_dimer"/>
    <property type="match status" value="1"/>
</dbReference>
<dbReference type="SUPFAM" id="SSF48179">
    <property type="entry name" value="6-phosphogluconate dehydrogenase C-terminal domain-like"/>
    <property type="match status" value="1"/>
</dbReference>
<dbReference type="EC" id="1.5.1.2" evidence="8 9"/>
<dbReference type="NCBIfam" id="TIGR00112">
    <property type="entry name" value="proC"/>
    <property type="match status" value="1"/>
</dbReference>
<dbReference type="SUPFAM" id="SSF51735">
    <property type="entry name" value="NAD(P)-binding Rossmann-fold domains"/>
    <property type="match status" value="1"/>
</dbReference>
<dbReference type="GO" id="GO:0055129">
    <property type="term" value="P:L-proline biosynthetic process"/>
    <property type="evidence" value="ECO:0007669"/>
    <property type="project" value="UniProtKB-UniRule"/>
</dbReference>
<comment type="function">
    <text evidence="8">Catalyzes the reduction of 1-pyrroline-5-carboxylate (PCA) to L-proline.</text>
</comment>
<feature type="domain" description="Pyrroline-5-carboxylate reductase dimerisation" evidence="12">
    <location>
        <begin position="167"/>
        <end position="271"/>
    </location>
</feature>
<feature type="binding site" evidence="10">
    <location>
        <position position="62"/>
    </location>
    <ligand>
        <name>NADPH</name>
        <dbReference type="ChEBI" id="CHEBI:57783"/>
    </ligand>
</feature>
<dbReference type="Gene3D" id="1.10.3730.10">
    <property type="entry name" value="ProC C-terminal domain-like"/>
    <property type="match status" value="1"/>
</dbReference>
<dbReference type="UniPathway" id="UPA00098">
    <property type="reaction ID" value="UER00361"/>
</dbReference>
<feature type="binding site" evidence="10">
    <location>
        <begin position="75"/>
        <end position="78"/>
    </location>
    <ligand>
        <name>NADP(+)</name>
        <dbReference type="ChEBI" id="CHEBI:58349"/>
    </ligand>
</feature>
<evidence type="ECO:0000256" key="10">
    <source>
        <dbReference type="PIRSR" id="PIRSR000193-1"/>
    </source>
</evidence>
<dbReference type="RefSeq" id="WP_163298926.1">
    <property type="nucleotide sequence ID" value="NZ_JAAGRR010000086.1"/>
</dbReference>
<evidence type="ECO:0000256" key="8">
    <source>
        <dbReference type="HAMAP-Rule" id="MF_01925"/>
    </source>
</evidence>
<organism evidence="13 14">
    <name type="scientific">Dissulfurirhabdus thermomarina</name>
    <dbReference type="NCBI Taxonomy" id="1765737"/>
    <lineage>
        <taxon>Bacteria</taxon>
        <taxon>Deltaproteobacteria</taxon>
        <taxon>Dissulfurirhabdaceae</taxon>
        <taxon>Dissulfurirhabdus</taxon>
    </lineage>
</organism>
<reference evidence="13 14" key="1">
    <citation type="submission" date="2020-02" db="EMBL/GenBank/DDBJ databases">
        <title>Comparative genomics of sulfur disproportionating microorganisms.</title>
        <authorList>
            <person name="Ward L.M."/>
            <person name="Bertran E."/>
            <person name="Johnston D.T."/>
        </authorList>
    </citation>
    <scope>NUCLEOTIDE SEQUENCE [LARGE SCALE GENOMIC DNA]</scope>
    <source>
        <strain evidence="13 14">DSM 100025</strain>
    </source>
</reference>
<evidence type="ECO:0000256" key="6">
    <source>
        <dbReference type="ARBA" id="ARBA00022857"/>
    </source>
</evidence>
<dbReference type="GO" id="GO:0004735">
    <property type="term" value="F:pyrroline-5-carboxylate reductase activity"/>
    <property type="evidence" value="ECO:0007669"/>
    <property type="project" value="UniProtKB-UniRule"/>
</dbReference>
<comment type="catalytic activity">
    <reaction evidence="8">
        <text>L-proline + NAD(+) = (S)-1-pyrroline-5-carboxylate + NADH + 2 H(+)</text>
        <dbReference type="Rhea" id="RHEA:14105"/>
        <dbReference type="ChEBI" id="CHEBI:15378"/>
        <dbReference type="ChEBI" id="CHEBI:17388"/>
        <dbReference type="ChEBI" id="CHEBI:57540"/>
        <dbReference type="ChEBI" id="CHEBI:57945"/>
        <dbReference type="ChEBI" id="CHEBI:60039"/>
        <dbReference type="EC" id="1.5.1.2"/>
    </reaction>
</comment>
<comment type="pathway">
    <text evidence="8">Amino-acid biosynthesis; L-proline biosynthesis; L-proline from L-glutamate 5-semialdehyde: step 1/1.</text>
</comment>
<name>A0A6N9TTN4_DISTH</name>
<evidence type="ECO:0000256" key="5">
    <source>
        <dbReference type="ARBA" id="ARBA00022650"/>
    </source>
</evidence>
<keyword evidence="4 8" id="KW-0028">Amino-acid biosynthesis</keyword>
<dbReference type="InterPro" id="IPR000304">
    <property type="entry name" value="Pyrroline-COOH_reductase"/>
</dbReference>
<dbReference type="AlphaFoldDB" id="A0A6N9TTN4"/>
<sequence>MTAAPLDLHIGFIGGGMMAEALVKGLLASGAAAPGRILVFDPSPERSTHLRAAYGVTAAASNAEVLAGADVAVLAVKPQVIAPVLAEIAPAVTDRHLVISIAAGVRLAALEAALPPGTRVVRVMPNTPALVQKGAAALCAGSAARPGDLDTARAVLGAVGTTVVVEERLMDAVTGLSGSGPAYVFAFVEGLVNAGVREGLPRPVAEELVLQTLEGAVRLCRETGKGTGELTAMVTSPGGTTIAGLHVLERGGFKGLLMDCVQAAARRSRELG</sequence>
<dbReference type="PANTHER" id="PTHR11645:SF0">
    <property type="entry name" value="PYRROLINE-5-CARBOXYLATE REDUCTASE 3"/>
    <property type="match status" value="1"/>
</dbReference>
<comment type="subcellular location">
    <subcellularLocation>
        <location evidence="1 8">Cytoplasm</location>
    </subcellularLocation>
</comment>
<dbReference type="PIRSF" id="PIRSF000193">
    <property type="entry name" value="Pyrrol-5-carb_rd"/>
    <property type="match status" value="1"/>
</dbReference>
<dbReference type="HAMAP" id="MF_01925">
    <property type="entry name" value="P5C_reductase"/>
    <property type="match status" value="1"/>
</dbReference>
<evidence type="ECO:0000256" key="2">
    <source>
        <dbReference type="ARBA" id="ARBA00005525"/>
    </source>
</evidence>
<evidence type="ECO:0000259" key="12">
    <source>
        <dbReference type="Pfam" id="PF14748"/>
    </source>
</evidence>
<evidence type="ECO:0000259" key="11">
    <source>
        <dbReference type="Pfam" id="PF03807"/>
    </source>
</evidence>
<evidence type="ECO:0000256" key="4">
    <source>
        <dbReference type="ARBA" id="ARBA00022605"/>
    </source>
</evidence>
<feature type="binding site" evidence="10">
    <location>
        <begin position="13"/>
        <end position="18"/>
    </location>
    <ligand>
        <name>NADP(+)</name>
        <dbReference type="ChEBI" id="CHEBI:58349"/>
    </ligand>
</feature>
<dbReference type="Pfam" id="PF03807">
    <property type="entry name" value="F420_oxidored"/>
    <property type="match status" value="1"/>
</dbReference>
<evidence type="ECO:0000313" key="13">
    <source>
        <dbReference type="EMBL" id="NDY42797.1"/>
    </source>
</evidence>
<evidence type="ECO:0000256" key="1">
    <source>
        <dbReference type="ARBA" id="ARBA00004496"/>
    </source>
</evidence>
<comment type="catalytic activity">
    <reaction evidence="8">
        <text>L-proline + NADP(+) = (S)-1-pyrroline-5-carboxylate + NADPH + 2 H(+)</text>
        <dbReference type="Rhea" id="RHEA:14109"/>
        <dbReference type="ChEBI" id="CHEBI:15378"/>
        <dbReference type="ChEBI" id="CHEBI:17388"/>
        <dbReference type="ChEBI" id="CHEBI:57783"/>
        <dbReference type="ChEBI" id="CHEBI:58349"/>
        <dbReference type="ChEBI" id="CHEBI:60039"/>
        <dbReference type="EC" id="1.5.1.2"/>
    </reaction>
</comment>
<comment type="similarity">
    <text evidence="2 8">Belongs to the pyrroline-5-carboxylate reductase family.</text>
</comment>
<keyword evidence="14" id="KW-1185">Reference proteome</keyword>
<proteinExistence type="inferred from homology"/>
<dbReference type="InterPro" id="IPR029036">
    <property type="entry name" value="P5CR_dimer"/>
</dbReference>
<keyword evidence="3 8" id="KW-0963">Cytoplasm</keyword>
<dbReference type="Gene3D" id="3.40.50.720">
    <property type="entry name" value="NAD(P)-binding Rossmann-like Domain"/>
    <property type="match status" value="1"/>
</dbReference>
<dbReference type="InterPro" id="IPR036291">
    <property type="entry name" value="NAD(P)-bd_dom_sf"/>
</dbReference>
<keyword evidence="7 8" id="KW-0560">Oxidoreductase</keyword>
<dbReference type="InterPro" id="IPR008927">
    <property type="entry name" value="6-PGluconate_DH-like_C_sf"/>
</dbReference>
<dbReference type="FunFam" id="3.40.50.720:FF:000190">
    <property type="entry name" value="Pyrroline-5-carboxylate reductase"/>
    <property type="match status" value="1"/>
</dbReference>
<keyword evidence="6 8" id="KW-0521">NADP</keyword>